<accession>A0A225APG4</accession>
<evidence type="ECO:0000313" key="1">
    <source>
        <dbReference type="EMBL" id="OKL56856.1"/>
    </source>
</evidence>
<dbReference type="EMBL" id="LFMY01000013">
    <property type="protein sequence ID" value="OKL56856.1"/>
    <property type="molecule type" value="Genomic_DNA"/>
</dbReference>
<keyword evidence="2" id="KW-1185">Reference proteome</keyword>
<evidence type="ECO:0000313" key="2">
    <source>
        <dbReference type="Proteomes" id="UP000214365"/>
    </source>
</evidence>
<reference evidence="1 2" key="1">
    <citation type="submission" date="2015-06" db="EMBL/GenBank/DDBJ databases">
        <title>Talaromyces atroroseus IBT 11181 draft genome.</title>
        <authorList>
            <person name="Rasmussen K.B."/>
            <person name="Rasmussen S."/>
            <person name="Petersen B."/>
            <person name="Sicheritz-Ponten T."/>
            <person name="Mortensen U.H."/>
            <person name="Thrane U."/>
        </authorList>
    </citation>
    <scope>NUCLEOTIDE SEQUENCE [LARGE SCALE GENOMIC DNA]</scope>
    <source>
        <strain evidence="1 2">IBT 11181</strain>
    </source>
</reference>
<sequence length="163" mass="18315">MNRGGGQGSSSSQILDIQFLVDAPEKAAPGLLPWSLFAEVIYRGDEDLQGLDWSIEYKLCDASGGYEASFQSFSQQVGSPSLYLPIPVTKRVEPGKYLVKASIWLMDGQDVYVDKVEAQSHIFEIVKGFDNRTLKLGSAEKQCLESKLFNMNPQMRPHYQPYW</sequence>
<dbReference type="AlphaFoldDB" id="A0A225APG4"/>
<gene>
    <name evidence="1" type="ORF">UA08_08000</name>
</gene>
<comment type="caution">
    <text evidence="1">The sequence shown here is derived from an EMBL/GenBank/DDBJ whole genome shotgun (WGS) entry which is preliminary data.</text>
</comment>
<dbReference type="GeneID" id="31007756"/>
<dbReference type="RefSeq" id="XP_020116977.1">
    <property type="nucleotide sequence ID" value="XM_020262912.1"/>
</dbReference>
<proteinExistence type="predicted"/>
<name>A0A225APG4_TALAT</name>
<protein>
    <submittedName>
        <fullName evidence="1">Uncharacterized protein</fullName>
    </submittedName>
</protein>
<dbReference type="Proteomes" id="UP000214365">
    <property type="component" value="Unassembled WGS sequence"/>
</dbReference>
<organism evidence="1 2">
    <name type="scientific">Talaromyces atroroseus</name>
    <dbReference type="NCBI Taxonomy" id="1441469"/>
    <lineage>
        <taxon>Eukaryota</taxon>
        <taxon>Fungi</taxon>
        <taxon>Dikarya</taxon>
        <taxon>Ascomycota</taxon>
        <taxon>Pezizomycotina</taxon>
        <taxon>Eurotiomycetes</taxon>
        <taxon>Eurotiomycetidae</taxon>
        <taxon>Eurotiales</taxon>
        <taxon>Trichocomaceae</taxon>
        <taxon>Talaromyces</taxon>
        <taxon>Talaromyces sect. Trachyspermi</taxon>
    </lineage>
</organism>